<dbReference type="Proteomes" id="UP000198820">
    <property type="component" value="Unassembled WGS sequence"/>
</dbReference>
<sequence>MMKQSEIKELSVSDLQEALTNSQAKLNELKLTHQVSPLDNPSQIKEERRTIARIYTEISKRELE</sequence>
<evidence type="ECO:0000256" key="3">
    <source>
        <dbReference type="ARBA" id="ARBA00023274"/>
    </source>
</evidence>
<comment type="similarity">
    <text evidence="1 5">Belongs to the universal ribosomal protein uL29 family.</text>
</comment>
<dbReference type="EMBL" id="FNQF01000001">
    <property type="protein sequence ID" value="SDZ74082.1"/>
    <property type="molecule type" value="Genomic_DNA"/>
</dbReference>
<reference evidence="6 7" key="1">
    <citation type="submission" date="2016-10" db="EMBL/GenBank/DDBJ databases">
        <authorList>
            <person name="de Groot N.N."/>
        </authorList>
    </citation>
    <scope>NUCLEOTIDE SEQUENCE [LARGE SCALE GENOMIC DNA]</scope>
    <source>
        <strain evidence="6 7">DSM 23581</strain>
    </source>
</reference>
<evidence type="ECO:0000256" key="5">
    <source>
        <dbReference type="HAMAP-Rule" id="MF_00374"/>
    </source>
</evidence>
<evidence type="ECO:0000256" key="4">
    <source>
        <dbReference type="ARBA" id="ARBA00035204"/>
    </source>
</evidence>
<evidence type="ECO:0000256" key="1">
    <source>
        <dbReference type="ARBA" id="ARBA00009254"/>
    </source>
</evidence>
<dbReference type="Pfam" id="PF00831">
    <property type="entry name" value="Ribosomal_L29"/>
    <property type="match status" value="1"/>
</dbReference>
<dbReference type="InterPro" id="IPR036049">
    <property type="entry name" value="Ribosomal_uL29_sf"/>
</dbReference>
<dbReference type="STRING" id="908615.SAMN05421540_10199"/>
<keyword evidence="3 5" id="KW-0687">Ribonucleoprotein</keyword>
<dbReference type="GO" id="GO:0006412">
    <property type="term" value="P:translation"/>
    <property type="evidence" value="ECO:0007669"/>
    <property type="project" value="UniProtKB-UniRule"/>
</dbReference>
<name>A0A1H3VIZ6_9FLAO</name>
<dbReference type="SUPFAM" id="SSF46561">
    <property type="entry name" value="Ribosomal protein L29 (L29p)"/>
    <property type="match status" value="1"/>
</dbReference>
<evidence type="ECO:0000313" key="6">
    <source>
        <dbReference type="EMBL" id="SDZ74082.1"/>
    </source>
</evidence>
<keyword evidence="7" id="KW-1185">Reference proteome</keyword>
<dbReference type="GO" id="GO:1990904">
    <property type="term" value="C:ribonucleoprotein complex"/>
    <property type="evidence" value="ECO:0007669"/>
    <property type="project" value="UniProtKB-KW"/>
</dbReference>
<organism evidence="6 7">
    <name type="scientific">Psychroflexus halocasei</name>
    <dbReference type="NCBI Taxonomy" id="908615"/>
    <lineage>
        <taxon>Bacteria</taxon>
        <taxon>Pseudomonadati</taxon>
        <taxon>Bacteroidota</taxon>
        <taxon>Flavobacteriia</taxon>
        <taxon>Flavobacteriales</taxon>
        <taxon>Flavobacteriaceae</taxon>
        <taxon>Psychroflexus</taxon>
    </lineage>
</organism>
<dbReference type="HAMAP" id="MF_00374">
    <property type="entry name" value="Ribosomal_uL29"/>
    <property type="match status" value="1"/>
</dbReference>
<dbReference type="Gene3D" id="1.10.287.310">
    <property type="match status" value="1"/>
</dbReference>
<dbReference type="NCBIfam" id="TIGR00012">
    <property type="entry name" value="L29"/>
    <property type="match status" value="1"/>
</dbReference>
<evidence type="ECO:0000256" key="2">
    <source>
        <dbReference type="ARBA" id="ARBA00022980"/>
    </source>
</evidence>
<accession>A0A1H3VIZ6</accession>
<evidence type="ECO:0000313" key="7">
    <source>
        <dbReference type="Proteomes" id="UP000198820"/>
    </source>
</evidence>
<keyword evidence="2 5" id="KW-0689">Ribosomal protein</keyword>
<dbReference type="AlphaFoldDB" id="A0A1H3VIZ6"/>
<proteinExistence type="inferred from homology"/>
<gene>
    <name evidence="5" type="primary">rpmC</name>
    <name evidence="6" type="ORF">SAMN05421540_10199</name>
</gene>
<dbReference type="RefSeq" id="WP_394330486.1">
    <property type="nucleotide sequence ID" value="NZ_FNQF01000001.1"/>
</dbReference>
<dbReference type="InterPro" id="IPR001854">
    <property type="entry name" value="Ribosomal_uL29"/>
</dbReference>
<protein>
    <recommendedName>
        <fullName evidence="4 5">Large ribosomal subunit protein uL29</fullName>
    </recommendedName>
</protein>
<dbReference type="GO" id="GO:0005840">
    <property type="term" value="C:ribosome"/>
    <property type="evidence" value="ECO:0007669"/>
    <property type="project" value="UniProtKB-KW"/>
</dbReference>
<dbReference type="GO" id="GO:0003735">
    <property type="term" value="F:structural constituent of ribosome"/>
    <property type="evidence" value="ECO:0007669"/>
    <property type="project" value="InterPro"/>
</dbReference>